<evidence type="ECO:0000256" key="9">
    <source>
        <dbReference type="ARBA" id="ARBA00023295"/>
    </source>
</evidence>
<comment type="catalytic activity">
    <reaction evidence="1 12">
        <text>Hydrolysis of terminal, non-reducing beta-D-glucosyl residues with release of beta-D-glucose.</text>
        <dbReference type="EC" id="3.2.1.21"/>
    </reaction>
</comment>
<protein>
    <recommendedName>
        <fullName evidence="12">beta-glucosidase</fullName>
        <ecNumber evidence="12">3.2.1.21</ecNumber>
    </recommendedName>
</protein>
<evidence type="ECO:0000256" key="11">
    <source>
        <dbReference type="ARBA" id="ARBA00024983"/>
    </source>
</evidence>
<dbReference type="Pfam" id="PF14310">
    <property type="entry name" value="Fn3-like"/>
    <property type="match status" value="1"/>
</dbReference>
<evidence type="ECO:0000256" key="8">
    <source>
        <dbReference type="ARBA" id="ARBA00023277"/>
    </source>
</evidence>
<evidence type="ECO:0000256" key="5">
    <source>
        <dbReference type="ARBA" id="ARBA00022525"/>
    </source>
</evidence>
<keyword evidence="8 12" id="KW-0119">Carbohydrate metabolism</keyword>
<dbReference type="EMBL" id="JADGKB010000103">
    <property type="protein sequence ID" value="KAJ3253664.1"/>
    <property type="molecule type" value="Genomic_DNA"/>
</dbReference>
<dbReference type="InterPro" id="IPR001764">
    <property type="entry name" value="Glyco_hydro_3_N"/>
</dbReference>
<comment type="subcellular location">
    <subcellularLocation>
        <location evidence="2">Secreted</location>
    </subcellularLocation>
</comment>
<gene>
    <name evidence="14" type="ORF">HK103_000390</name>
</gene>
<dbReference type="SUPFAM" id="SSF51445">
    <property type="entry name" value="(Trans)glycosidases"/>
    <property type="match status" value="1"/>
</dbReference>
<keyword evidence="6" id="KW-0732">Signal</keyword>
<evidence type="ECO:0000313" key="15">
    <source>
        <dbReference type="Proteomes" id="UP001210925"/>
    </source>
</evidence>
<dbReference type="EC" id="3.2.1.21" evidence="12"/>
<dbReference type="GO" id="GO:0008422">
    <property type="term" value="F:beta-glucosidase activity"/>
    <property type="evidence" value="ECO:0007669"/>
    <property type="project" value="UniProtKB-EC"/>
</dbReference>
<dbReference type="PRINTS" id="PR00133">
    <property type="entry name" value="GLHYDRLASE3"/>
</dbReference>
<dbReference type="SMART" id="SM01217">
    <property type="entry name" value="Fn3_like"/>
    <property type="match status" value="1"/>
</dbReference>
<evidence type="ECO:0000256" key="1">
    <source>
        <dbReference type="ARBA" id="ARBA00000448"/>
    </source>
</evidence>
<dbReference type="Gene3D" id="3.20.20.300">
    <property type="entry name" value="Glycoside hydrolase, family 3, N-terminal domain"/>
    <property type="match status" value="1"/>
</dbReference>
<comment type="pathway">
    <text evidence="3 12">Glycan metabolism; cellulose degradation.</text>
</comment>
<name>A0AAD5UCH3_9FUNG</name>
<accession>A0AAD5UCH3</accession>
<evidence type="ECO:0000256" key="6">
    <source>
        <dbReference type="ARBA" id="ARBA00022729"/>
    </source>
</evidence>
<dbReference type="Pfam" id="PF01915">
    <property type="entry name" value="Glyco_hydro_3_C"/>
    <property type="match status" value="1"/>
</dbReference>
<dbReference type="PROSITE" id="PS00775">
    <property type="entry name" value="GLYCOSYL_HYDROL_F3"/>
    <property type="match status" value="1"/>
</dbReference>
<evidence type="ECO:0000256" key="3">
    <source>
        <dbReference type="ARBA" id="ARBA00004987"/>
    </source>
</evidence>
<evidence type="ECO:0000256" key="4">
    <source>
        <dbReference type="ARBA" id="ARBA00005336"/>
    </source>
</evidence>
<comment type="function">
    <text evidence="11">Beta-glucosidases are one of a number of cellulolytic enzymes involved in the degradation of cellulosic biomass. Catalyzes the last step releasing glucose from the inhibitory cellobiose.</text>
</comment>
<dbReference type="Proteomes" id="UP001210925">
    <property type="component" value="Unassembled WGS sequence"/>
</dbReference>
<dbReference type="Gene3D" id="2.60.40.10">
    <property type="entry name" value="Immunoglobulins"/>
    <property type="match status" value="1"/>
</dbReference>
<dbReference type="FunFam" id="3.40.50.1700:FF:000003">
    <property type="entry name" value="Probable beta-glucosidase"/>
    <property type="match status" value="1"/>
</dbReference>
<dbReference type="InterPro" id="IPR050288">
    <property type="entry name" value="Cellulose_deg_GH3"/>
</dbReference>
<evidence type="ECO:0000259" key="13">
    <source>
        <dbReference type="SMART" id="SM01217"/>
    </source>
</evidence>
<dbReference type="InterPro" id="IPR036881">
    <property type="entry name" value="Glyco_hydro_3_C_sf"/>
</dbReference>
<dbReference type="SUPFAM" id="SSF52279">
    <property type="entry name" value="Beta-D-glucan exohydrolase, C-terminal domain"/>
    <property type="match status" value="1"/>
</dbReference>
<dbReference type="FunFam" id="3.20.20.300:FF:000002">
    <property type="entry name" value="Probable beta-glucosidase"/>
    <property type="match status" value="1"/>
</dbReference>
<dbReference type="PANTHER" id="PTHR42715">
    <property type="entry name" value="BETA-GLUCOSIDASE"/>
    <property type="match status" value="1"/>
</dbReference>
<dbReference type="InterPro" id="IPR013783">
    <property type="entry name" value="Ig-like_fold"/>
</dbReference>
<dbReference type="InterPro" id="IPR002772">
    <property type="entry name" value="Glyco_hydro_3_C"/>
</dbReference>
<dbReference type="GO" id="GO:0009251">
    <property type="term" value="P:glucan catabolic process"/>
    <property type="evidence" value="ECO:0007669"/>
    <property type="project" value="TreeGrafter"/>
</dbReference>
<dbReference type="GO" id="GO:0005576">
    <property type="term" value="C:extracellular region"/>
    <property type="evidence" value="ECO:0007669"/>
    <property type="project" value="UniProtKB-SubCell"/>
</dbReference>
<keyword evidence="9 12" id="KW-0326">Glycosidase</keyword>
<evidence type="ECO:0000256" key="2">
    <source>
        <dbReference type="ARBA" id="ARBA00004613"/>
    </source>
</evidence>
<evidence type="ECO:0000256" key="7">
    <source>
        <dbReference type="ARBA" id="ARBA00022801"/>
    </source>
</evidence>
<comment type="similarity">
    <text evidence="4 12">Belongs to the glycosyl hydrolase 3 family.</text>
</comment>
<keyword evidence="7 12" id="KW-0378">Hydrolase</keyword>
<dbReference type="InterPro" id="IPR017853">
    <property type="entry name" value="GH"/>
</dbReference>
<keyword evidence="5" id="KW-0964">Secreted</keyword>
<evidence type="ECO:0000256" key="12">
    <source>
        <dbReference type="RuleBase" id="RU361161"/>
    </source>
</evidence>
<dbReference type="InterPro" id="IPR026891">
    <property type="entry name" value="Fn3-like"/>
</dbReference>
<comment type="caution">
    <text evidence="14">The sequence shown here is derived from an EMBL/GenBank/DDBJ whole genome shotgun (WGS) entry which is preliminary data.</text>
</comment>
<dbReference type="PANTHER" id="PTHR42715:SF12">
    <property type="entry name" value="BETA-GLUCOSIDASE G-RELATED"/>
    <property type="match status" value="1"/>
</dbReference>
<dbReference type="Pfam" id="PF00933">
    <property type="entry name" value="Glyco_hydro_3"/>
    <property type="match status" value="1"/>
</dbReference>
<sequence>MHFALLSALVSAEQTRSWSEAQSLAKAAVSKLSVEQKVALVSGMGWATGPCVGNIVNPGGIGGFNGLCLQDSPTGVRYAYNVSAFAASINVAATFDKNLMLDNGRLMGQEFRGKGANVALAPMMNIGRAPAGGRNWEGQGADAFLAATSAKLQVKGIQEQGVIATAKHYVGNEQEVSRQSSSSNMDSRTFHEVYLKPFRACVEEGVGAIMCSYNLVNNTYACENDYTINTVLKGELGFKGFVMTDWWATAKLKEPISAGTDMMMPGSVAWGSTELTWDKNLVNAVKANQIPEARLDDMATRVLSSWYKVGQDKGFPAVNFDSFRPQQSQDVNVQADHKKHIRHVGAASSILLKNNGVLPLGKNLNIGILGSDAGPGRTTSNAADCPDHGCSDGTIAQGWGSGTTNFPYIVTPLDGVSARAAKDKSKVSSMLNDWDLQAAGALAAKSDVVLAFVSSDSGENYITVDGNAGDRNNLTLWHNGDNLINAAAANNKKVVVVIHSPGAVDMPWINNPNVAAVVLALFPGQESGNAIADVLFGDINPSGRLPFSINKDDSTYSASILFNTTAPAGFQYPQVNYEEGLFIDYKWNDAKGIEPLFPFGYGLSYTNFTYSNFAVKRDENNVKVSLAVANTGARIGNEVVQLYLGFPQSANEPPKQLKAFEKVLVPKSESKSVTLSMSTHEMRIWDVVGQKWTTPKGEYTLFVGASSRDIRWSTTFTV</sequence>
<dbReference type="InterPro" id="IPR019800">
    <property type="entry name" value="Glyco_hydro_3_AS"/>
</dbReference>
<keyword evidence="15" id="KW-1185">Reference proteome</keyword>
<reference evidence="14" key="1">
    <citation type="submission" date="2020-05" db="EMBL/GenBank/DDBJ databases">
        <title>Phylogenomic resolution of chytrid fungi.</title>
        <authorList>
            <person name="Stajich J.E."/>
            <person name="Amses K."/>
            <person name="Simmons R."/>
            <person name="Seto K."/>
            <person name="Myers J."/>
            <person name="Bonds A."/>
            <person name="Quandt C.A."/>
            <person name="Barry K."/>
            <person name="Liu P."/>
            <person name="Grigoriev I."/>
            <person name="Longcore J.E."/>
            <person name="James T.Y."/>
        </authorList>
    </citation>
    <scope>NUCLEOTIDE SEQUENCE</scope>
    <source>
        <strain evidence="14">PLAUS21</strain>
    </source>
</reference>
<dbReference type="Gene3D" id="3.40.50.1700">
    <property type="entry name" value="Glycoside hydrolase family 3 C-terminal domain"/>
    <property type="match status" value="1"/>
</dbReference>
<proteinExistence type="inferred from homology"/>
<evidence type="ECO:0000313" key="14">
    <source>
        <dbReference type="EMBL" id="KAJ3253664.1"/>
    </source>
</evidence>
<feature type="domain" description="Fibronectin type III-like" evidence="13">
    <location>
        <begin position="638"/>
        <end position="707"/>
    </location>
</feature>
<keyword evidence="10 12" id="KW-0624">Polysaccharide degradation</keyword>
<organism evidence="14 15">
    <name type="scientific">Boothiomyces macroporosus</name>
    <dbReference type="NCBI Taxonomy" id="261099"/>
    <lineage>
        <taxon>Eukaryota</taxon>
        <taxon>Fungi</taxon>
        <taxon>Fungi incertae sedis</taxon>
        <taxon>Chytridiomycota</taxon>
        <taxon>Chytridiomycota incertae sedis</taxon>
        <taxon>Chytridiomycetes</taxon>
        <taxon>Rhizophydiales</taxon>
        <taxon>Terramycetaceae</taxon>
        <taxon>Boothiomyces</taxon>
    </lineage>
</organism>
<evidence type="ECO:0000256" key="10">
    <source>
        <dbReference type="ARBA" id="ARBA00023326"/>
    </source>
</evidence>
<dbReference type="InterPro" id="IPR036962">
    <property type="entry name" value="Glyco_hydro_3_N_sf"/>
</dbReference>
<dbReference type="AlphaFoldDB" id="A0AAD5UCH3"/>